<evidence type="ECO:0000256" key="9">
    <source>
        <dbReference type="ARBA" id="ARBA00022967"/>
    </source>
</evidence>
<evidence type="ECO:0000259" key="18">
    <source>
        <dbReference type="Pfam" id="PF00361"/>
    </source>
</evidence>
<feature type="transmembrane region" description="Helical" evidence="17">
    <location>
        <begin position="21"/>
        <end position="42"/>
    </location>
</feature>
<keyword evidence="12 17" id="KW-0520">NAD</keyword>
<evidence type="ECO:0000256" key="17">
    <source>
        <dbReference type="RuleBase" id="RU003297"/>
    </source>
</evidence>
<keyword evidence="13 17" id="KW-0830">Ubiquinone</keyword>
<keyword evidence="9" id="KW-1278">Translocase</keyword>
<evidence type="ECO:0000256" key="10">
    <source>
        <dbReference type="ARBA" id="ARBA00022982"/>
    </source>
</evidence>
<feature type="transmembrane region" description="Helical" evidence="17">
    <location>
        <begin position="79"/>
        <end position="101"/>
    </location>
</feature>
<sequence>MVGLMFCVVGLLMVTWWMDKSLLCIIILFMMVKCYFCLDGYYSLGWVWMYWCVMYWCWGMMILTFWIVFLMYLSSKDLLYINLSFYSMIMMLVMLMLFFSFMVCDLFLFYLSFESVLIPTVILIVGWGSQPERLKAGLYMLFYTIVASLPLLLCLLYVYSNFGSVHYLVLVDFSLCGFWVLMMLVAFLVKLPMYMLHLWLPRAHVEAPVTGSMVLAGVLLKLGGYGLFRVVFLVKHFMISWGGYLMSLGLLGGLVIGLVCVGQVDMKMLVAYSSVVHMSLVLGGFVTCTFIGLYGGFVMLLGHGLCSSCLFNLVNVLYERFHTRSVMINKGMMSLYPILGMWWFLLCVCNLSAPPSFGLVGEIMLLVGMIHWSLVMFVILCLLNFFTAVFSLYLYHVIQHGKSWVNVMGGFISMREYMVFLFHWMPLNVMFVCMTLWME</sequence>
<dbReference type="EMBL" id="EU024483">
    <property type="protein sequence ID" value="ABS71911.1"/>
    <property type="molecule type" value="Genomic_DNA"/>
</dbReference>
<gene>
    <name evidence="19" type="primary">nad4</name>
</gene>
<dbReference type="GO" id="GO:0008137">
    <property type="term" value="F:NADH dehydrogenase (ubiquinone) activity"/>
    <property type="evidence" value="ECO:0007669"/>
    <property type="project" value="UniProtKB-UniRule"/>
</dbReference>
<dbReference type="Pfam" id="PF00361">
    <property type="entry name" value="Proton_antipo_M"/>
    <property type="match status" value="1"/>
</dbReference>
<feature type="domain" description="NADH:quinone oxidoreductase/Mrp antiporter transmembrane" evidence="18">
    <location>
        <begin position="105"/>
        <end position="385"/>
    </location>
</feature>
<name>A9LI80_9ARAC</name>
<keyword evidence="8 17" id="KW-0812">Transmembrane</keyword>
<keyword evidence="7 17" id="KW-0679">Respiratory chain</keyword>
<evidence type="ECO:0000256" key="5">
    <source>
        <dbReference type="ARBA" id="ARBA00021006"/>
    </source>
</evidence>
<keyword evidence="11 17" id="KW-1133">Transmembrane helix</keyword>
<dbReference type="AlphaFoldDB" id="A9LI80"/>
<dbReference type="PANTHER" id="PTHR43507:SF20">
    <property type="entry name" value="NADH-UBIQUINONE OXIDOREDUCTASE CHAIN 4"/>
    <property type="match status" value="1"/>
</dbReference>
<dbReference type="PANTHER" id="PTHR43507">
    <property type="entry name" value="NADH-UBIQUINONE OXIDOREDUCTASE CHAIN 4"/>
    <property type="match status" value="1"/>
</dbReference>
<feature type="transmembrane region" description="Helical" evidence="17">
    <location>
        <begin position="238"/>
        <end position="262"/>
    </location>
</feature>
<keyword evidence="14 17" id="KW-0496">Mitochondrion</keyword>
<evidence type="ECO:0000256" key="2">
    <source>
        <dbReference type="ARBA" id="ARBA00004225"/>
    </source>
</evidence>
<comment type="similarity">
    <text evidence="3 17">Belongs to the complex I subunit 4 family.</text>
</comment>
<accession>A9LI80</accession>
<keyword evidence="6 17" id="KW-0813">Transport</keyword>
<protein>
    <recommendedName>
        <fullName evidence="5 17">NADH-ubiquinone oxidoreductase chain 4</fullName>
        <ecNumber evidence="4 17">7.1.1.2</ecNumber>
    </recommendedName>
</protein>
<dbReference type="PRINTS" id="PR01437">
    <property type="entry name" value="NUOXDRDTASE4"/>
</dbReference>
<evidence type="ECO:0000256" key="6">
    <source>
        <dbReference type="ARBA" id="ARBA00022448"/>
    </source>
</evidence>
<reference evidence="19" key="1">
    <citation type="journal article" date="2007" name="BMC Genomics">
        <title>The complete mitochondrial genome of Pseudocellus pearsei (Chelicerata: Ricinulei) and a comparison of mitochondrial gene rearrangements in Arachnida.</title>
        <authorList>
            <person name="Fahrein K."/>
            <person name="Talarico G."/>
            <person name="Braband A."/>
            <person name="Podsiadlowski L."/>
        </authorList>
    </citation>
    <scope>NUCLEOTIDE SEQUENCE</scope>
</reference>
<evidence type="ECO:0000313" key="19">
    <source>
        <dbReference type="EMBL" id="ABS71911.1"/>
    </source>
</evidence>
<feature type="transmembrane region" description="Helical" evidence="17">
    <location>
        <begin position="107"/>
        <end position="126"/>
    </location>
</feature>
<evidence type="ECO:0000256" key="13">
    <source>
        <dbReference type="ARBA" id="ARBA00023075"/>
    </source>
</evidence>
<geneLocation type="mitochondrion" evidence="19"/>
<feature type="transmembrane region" description="Helical" evidence="17">
    <location>
        <begin position="165"/>
        <end position="189"/>
    </location>
</feature>
<dbReference type="InterPro" id="IPR003918">
    <property type="entry name" value="NADH_UbQ_OxRdtase"/>
</dbReference>
<feature type="transmembrane region" description="Helical" evidence="17">
    <location>
        <begin position="138"/>
        <end position="159"/>
    </location>
</feature>
<evidence type="ECO:0000256" key="11">
    <source>
        <dbReference type="ARBA" id="ARBA00022989"/>
    </source>
</evidence>
<dbReference type="GO" id="GO:0015990">
    <property type="term" value="P:electron transport coupled proton transport"/>
    <property type="evidence" value="ECO:0007669"/>
    <property type="project" value="TreeGrafter"/>
</dbReference>
<organism evidence="19">
    <name type="scientific">Pseudocellus pearsei</name>
    <dbReference type="NCBI Taxonomy" id="58148"/>
    <lineage>
        <taxon>Eukaryota</taxon>
        <taxon>Metazoa</taxon>
        <taxon>Ecdysozoa</taxon>
        <taxon>Arthropoda</taxon>
        <taxon>Chelicerata</taxon>
        <taxon>Arachnida</taxon>
        <taxon>Ricinulei</taxon>
        <taxon>Ricinoididae</taxon>
        <taxon>Pseudocellus</taxon>
    </lineage>
</organism>
<evidence type="ECO:0000256" key="7">
    <source>
        <dbReference type="ARBA" id="ARBA00022660"/>
    </source>
</evidence>
<dbReference type="GO" id="GO:0048039">
    <property type="term" value="F:ubiquinone binding"/>
    <property type="evidence" value="ECO:0007669"/>
    <property type="project" value="TreeGrafter"/>
</dbReference>
<dbReference type="EC" id="7.1.1.2" evidence="4 17"/>
<proteinExistence type="inferred from homology"/>
<feature type="transmembrane region" description="Helical" evidence="17">
    <location>
        <begin position="300"/>
        <end position="318"/>
    </location>
</feature>
<evidence type="ECO:0000256" key="1">
    <source>
        <dbReference type="ARBA" id="ARBA00003257"/>
    </source>
</evidence>
<evidence type="ECO:0000256" key="4">
    <source>
        <dbReference type="ARBA" id="ARBA00012944"/>
    </source>
</evidence>
<dbReference type="InterPro" id="IPR001750">
    <property type="entry name" value="ND/Mrp_TM"/>
</dbReference>
<evidence type="ECO:0000256" key="16">
    <source>
        <dbReference type="ARBA" id="ARBA00049551"/>
    </source>
</evidence>
<evidence type="ECO:0000256" key="14">
    <source>
        <dbReference type="ARBA" id="ARBA00023128"/>
    </source>
</evidence>
<keyword evidence="10 17" id="KW-0249">Electron transport</keyword>
<keyword evidence="15 17" id="KW-0472">Membrane</keyword>
<comment type="catalytic activity">
    <reaction evidence="16 17">
        <text>a ubiquinone + NADH + 5 H(+)(in) = a ubiquinol + NAD(+) + 4 H(+)(out)</text>
        <dbReference type="Rhea" id="RHEA:29091"/>
        <dbReference type="Rhea" id="RHEA-COMP:9565"/>
        <dbReference type="Rhea" id="RHEA-COMP:9566"/>
        <dbReference type="ChEBI" id="CHEBI:15378"/>
        <dbReference type="ChEBI" id="CHEBI:16389"/>
        <dbReference type="ChEBI" id="CHEBI:17976"/>
        <dbReference type="ChEBI" id="CHEBI:57540"/>
        <dbReference type="ChEBI" id="CHEBI:57945"/>
        <dbReference type="EC" id="7.1.1.2"/>
    </reaction>
</comment>
<dbReference type="GO" id="GO:0031966">
    <property type="term" value="C:mitochondrial membrane"/>
    <property type="evidence" value="ECO:0007669"/>
    <property type="project" value="UniProtKB-SubCell"/>
</dbReference>
<feature type="transmembrane region" description="Helical" evidence="17">
    <location>
        <begin position="339"/>
        <end position="357"/>
    </location>
</feature>
<evidence type="ECO:0000256" key="8">
    <source>
        <dbReference type="ARBA" id="ARBA00022692"/>
    </source>
</evidence>
<feature type="transmembrane region" description="Helical" evidence="17">
    <location>
        <begin position="417"/>
        <end position="438"/>
    </location>
</feature>
<dbReference type="GO" id="GO:0003954">
    <property type="term" value="F:NADH dehydrogenase activity"/>
    <property type="evidence" value="ECO:0007669"/>
    <property type="project" value="TreeGrafter"/>
</dbReference>
<comment type="function">
    <text evidence="17">Core subunit of the mitochondrial membrane respiratory chain NADH dehydrogenase (Complex I) which catalyzes electron transfer from NADH through the respiratory chain, using ubiquinone as an electron acceptor. Essential for the catalytic activity and assembly of complex I.</text>
</comment>
<evidence type="ECO:0000256" key="3">
    <source>
        <dbReference type="ARBA" id="ARBA00009025"/>
    </source>
</evidence>
<comment type="subcellular location">
    <subcellularLocation>
        <location evidence="2 17">Mitochondrion membrane</location>
        <topology evidence="2 17">Multi-pass membrane protein</topology>
    </subcellularLocation>
</comment>
<evidence type="ECO:0000256" key="15">
    <source>
        <dbReference type="ARBA" id="ARBA00023136"/>
    </source>
</evidence>
<dbReference type="GO" id="GO:0042773">
    <property type="term" value="P:ATP synthesis coupled electron transport"/>
    <property type="evidence" value="ECO:0007669"/>
    <property type="project" value="InterPro"/>
</dbReference>
<feature type="transmembrane region" description="Helical" evidence="17">
    <location>
        <begin position="369"/>
        <end position="396"/>
    </location>
</feature>
<feature type="transmembrane region" description="Helical" evidence="17">
    <location>
        <begin position="269"/>
        <end position="294"/>
    </location>
</feature>
<feature type="transmembrane region" description="Helical" evidence="17">
    <location>
        <begin position="48"/>
        <end position="72"/>
    </location>
</feature>
<evidence type="ECO:0000256" key="12">
    <source>
        <dbReference type="ARBA" id="ARBA00023027"/>
    </source>
</evidence>
<comment type="function">
    <text evidence="1">Core subunit of the mitochondrial membrane respiratory chain NADH dehydrogenase (Complex I) that is believed to belong to the minimal assembly required for catalysis. Complex I functions in the transfer of electrons from NADH to the respiratory chain. The immediate electron acceptor for the enzyme is believed to be ubiquinone.</text>
</comment>